<feature type="transmembrane region" description="Helical" evidence="9">
    <location>
        <begin position="32"/>
        <end position="56"/>
    </location>
</feature>
<feature type="transmembrane region" description="Helical" evidence="9">
    <location>
        <begin position="235"/>
        <end position="254"/>
    </location>
</feature>
<dbReference type="Proteomes" id="UP000184226">
    <property type="component" value="Unassembled WGS sequence"/>
</dbReference>
<dbReference type="STRING" id="658167.SAMN04488135_1279"/>
<comment type="subcellular location">
    <subcellularLocation>
        <location evidence="9">Cell inner membrane</location>
        <topology evidence="9">Multi-pass membrane protein</topology>
    </subcellularLocation>
    <subcellularLocation>
        <location evidence="1">Cell membrane</location>
        <topology evidence="1">Multi-pass membrane protein</topology>
    </subcellularLocation>
</comment>
<dbReference type="GO" id="GO:0015920">
    <property type="term" value="P:lipopolysaccharide transport"/>
    <property type="evidence" value="ECO:0007669"/>
    <property type="project" value="TreeGrafter"/>
</dbReference>
<evidence type="ECO:0000256" key="3">
    <source>
        <dbReference type="ARBA" id="ARBA00022448"/>
    </source>
</evidence>
<feature type="transmembrane region" description="Helical" evidence="9">
    <location>
        <begin position="149"/>
        <end position="170"/>
    </location>
</feature>
<evidence type="ECO:0000256" key="4">
    <source>
        <dbReference type="ARBA" id="ARBA00022475"/>
    </source>
</evidence>
<keyword evidence="7" id="KW-0625">Polysaccharide transport</keyword>
<keyword evidence="7" id="KW-0762">Sugar transport</keyword>
<evidence type="ECO:0000256" key="9">
    <source>
        <dbReference type="RuleBase" id="RU361157"/>
    </source>
</evidence>
<dbReference type="OrthoDB" id="9786910at2"/>
<evidence type="ECO:0000313" key="12">
    <source>
        <dbReference type="Proteomes" id="UP000184226"/>
    </source>
</evidence>
<dbReference type="PROSITE" id="PS51012">
    <property type="entry name" value="ABC_TM2"/>
    <property type="match status" value="1"/>
</dbReference>
<evidence type="ECO:0000256" key="2">
    <source>
        <dbReference type="ARBA" id="ARBA00007783"/>
    </source>
</evidence>
<evidence type="ECO:0000256" key="7">
    <source>
        <dbReference type="ARBA" id="ARBA00023047"/>
    </source>
</evidence>
<dbReference type="InterPro" id="IPR047817">
    <property type="entry name" value="ABC2_TM_bact-type"/>
</dbReference>
<dbReference type="RefSeq" id="WP_073110171.1">
    <property type="nucleotide sequence ID" value="NZ_FQXE01000027.1"/>
</dbReference>
<feature type="transmembrane region" description="Helical" evidence="9">
    <location>
        <begin position="110"/>
        <end position="137"/>
    </location>
</feature>
<feature type="transmembrane region" description="Helical" evidence="9">
    <location>
        <begin position="68"/>
        <end position="89"/>
    </location>
</feature>
<evidence type="ECO:0000256" key="8">
    <source>
        <dbReference type="ARBA" id="ARBA00023136"/>
    </source>
</evidence>
<keyword evidence="12" id="KW-1185">Reference proteome</keyword>
<evidence type="ECO:0000313" key="11">
    <source>
        <dbReference type="EMBL" id="SHI49285.1"/>
    </source>
</evidence>
<keyword evidence="3 9" id="KW-0813">Transport</keyword>
<sequence length="265" mass="29748">MILTSSRSVWNYRGFILGNVKREFQSKYRNSLLGAAWNVLNPLAMIVVYTVIFAQIMRAKLPGVDSIFGYSIFLCAGVLVWGYFAEIVGRSQNVFIENANILKKINFPRLCLPVVVVANATLNFIIVFSLFTAFLLISGNFPGMAYTALLPVLIIMVMFAVGLGTTLGVLNVFFRDVGQLFGIVLQFWFWLTPIVYHPDILPKVVQSYLRFNPMSAIVAACQNILLHNQWPHWQSLLPVTVLAVLLCIIGLALFRKHAGEMIDEL</sequence>
<dbReference type="Pfam" id="PF01061">
    <property type="entry name" value="ABC2_membrane"/>
    <property type="match status" value="1"/>
</dbReference>
<comment type="similarity">
    <text evidence="2 9">Belongs to the ABC-2 integral membrane protein family.</text>
</comment>
<dbReference type="GO" id="GO:0005886">
    <property type="term" value="C:plasma membrane"/>
    <property type="evidence" value="ECO:0007669"/>
    <property type="project" value="UniProtKB-SubCell"/>
</dbReference>
<evidence type="ECO:0000259" key="10">
    <source>
        <dbReference type="PROSITE" id="PS51012"/>
    </source>
</evidence>
<keyword evidence="6 9" id="KW-1133">Transmembrane helix</keyword>
<evidence type="ECO:0000256" key="6">
    <source>
        <dbReference type="ARBA" id="ARBA00022989"/>
    </source>
</evidence>
<keyword evidence="5 9" id="KW-0812">Transmembrane</keyword>
<feature type="domain" description="ABC transmembrane type-2" evidence="10">
    <location>
        <begin position="33"/>
        <end position="257"/>
    </location>
</feature>
<dbReference type="InterPro" id="IPR013525">
    <property type="entry name" value="ABC2_TM"/>
</dbReference>
<reference evidence="11 12" key="1">
    <citation type="submission" date="2016-11" db="EMBL/GenBank/DDBJ databases">
        <authorList>
            <person name="Jaros S."/>
            <person name="Januszkiewicz K."/>
            <person name="Wedrychowicz H."/>
        </authorList>
    </citation>
    <scope>NUCLEOTIDE SEQUENCE [LARGE SCALE GENOMIC DNA]</scope>
    <source>
        <strain evidence="11 12">CGMCC 1.10190</strain>
    </source>
</reference>
<proteinExistence type="inferred from homology"/>
<keyword evidence="4 9" id="KW-1003">Cell membrane</keyword>
<gene>
    <name evidence="11" type="ORF">SAMN04488135_1279</name>
</gene>
<dbReference type="PANTHER" id="PTHR30413:SF10">
    <property type="entry name" value="CAPSULE POLYSACCHARIDE EXPORT INNER-MEMBRANE PROTEIN CTRC"/>
    <property type="match status" value="1"/>
</dbReference>
<name>A0A1M6BKN3_9BURK</name>
<dbReference type="GO" id="GO:0015774">
    <property type="term" value="P:polysaccharide transport"/>
    <property type="evidence" value="ECO:0007669"/>
    <property type="project" value="UniProtKB-KW"/>
</dbReference>
<dbReference type="PANTHER" id="PTHR30413">
    <property type="entry name" value="INNER MEMBRANE TRANSPORT PERMEASE"/>
    <property type="match status" value="1"/>
</dbReference>
<evidence type="ECO:0000256" key="5">
    <source>
        <dbReference type="ARBA" id="ARBA00022692"/>
    </source>
</evidence>
<organism evidence="11 12">
    <name type="scientific">Pollutimonas bauzanensis</name>
    <dbReference type="NCBI Taxonomy" id="658167"/>
    <lineage>
        <taxon>Bacteria</taxon>
        <taxon>Pseudomonadati</taxon>
        <taxon>Pseudomonadota</taxon>
        <taxon>Betaproteobacteria</taxon>
        <taxon>Burkholderiales</taxon>
        <taxon>Alcaligenaceae</taxon>
        <taxon>Pollutimonas</taxon>
    </lineage>
</organism>
<protein>
    <recommendedName>
        <fullName evidence="9">Transport permease protein</fullName>
    </recommendedName>
</protein>
<accession>A0A1M6BKN3</accession>
<dbReference type="GO" id="GO:0140359">
    <property type="term" value="F:ABC-type transporter activity"/>
    <property type="evidence" value="ECO:0007669"/>
    <property type="project" value="InterPro"/>
</dbReference>
<feature type="transmembrane region" description="Helical" evidence="9">
    <location>
        <begin position="177"/>
        <end position="196"/>
    </location>
</feature>
<dbReference type="AlphaFoldDB" id="A0A1M6BKN3"/>
<dbReference type="EMBL" id="FQXE01000027">
    <property type="protein sequence ID" value="SHI49285.1"/>
    <property type="molecule type" value="Genomic_DNA"/>
</dbReference>
<evidence type="ECO:0000256" key="1">
    <source>
        <dbReference type="ARBA" id="ARBA00004651"/>
    </source>
</evidence>
<keyword evidence="8 9" id="KW-0472">Membrane</keyword>